<comment type="caution">
    <text evidence="2">The sequence shown here is derived from an EMBL/GenBank/DDBJ whole genome shotgun (WGS) entry which is preliminary data.</text>
</comment>
<dbReference type="RefSeq" id="WP_003923579.1">
    <property type="nucleotide sequence ID" value="NZ_BCTB01000039.1"/>
</dbReference>
<dbReference type="InterPro" id="IPR002575">
    <property type="entry name" value="Aminoglycoside_PTrfase"/>
</dbReference>
<evidence type="ECO:0000259" key="1">
    <source>
        <dbReference type="Pfam" id="PF01636"/>
    </source>
</evidence>
<gene>
    <name evidence="2" type="ORF">RMCT_3203</name>
</gene>
<feature type="domain" description="Aminoglycoside phosphotransferase" evidence="1">
    <location>
        <begin position="59"/>
        <end position="262"/>
    </location>
</feature>
<evidence type="ECO:0000313" key="3">
    <source>
        <dbReference type="Proteomes" id="UP000069654"/>
    </source>
</evidence>
<dbReference type="OrthoDB" id="3806873at2"/>
<dbReference type="Proteomes" id="UP000069654">
    <property type="component" value="Unassembled WGS sequence"/>
</dbReference>
<keyword evidence="2" id="KW-0808">Transferase</keyword>
<dbReference type="AlphaFoldDB" id="A0A100XGH8"/>
<sequence length="338" mass="37511">MSITATIESRDELHEQVGAWARHHYGPRVRAGRPVTPEGHSGLTVMVPVVLESGQVVDEVVIRLPPKGVKPKRNTDVLRQIPVLRHLATTEVPVAPVLDPGTDTRWFGRPFLIVRRMPGETRSIDDGPGHAPGPEHVREAITVLGMLHKSVPAEALTGWDTVNTYADELRAWDRALERMPNDDWRTACGRLRERLADVLPVEAATGLVHGDYQFSNLLYDATRITAVLDWEVATLGPQLLDLGWFVTINDQDSWAHRVATAGIPPTEVIVDWYESAADRAVDKGELAAACALAAYRFAVIAGLNLSLHRTGRRVDPHWEKIAPSIPRLVECGLRRLRR</sequence>
<proteinExistence type="predicted"/>
<dbReference type="InterPro" id="IPR051678">
    <property type="entry name" value="AGP_Transferase"/>
</dbReference>
<dbReference type="EMBL" id="BCTB01000039">
    <property type="protein sequence ID" value="GAT16234.1"/>
    <property type="molecule type" value="Genomic_DNA"/>
</dbReference>
<dbReference type="InterPro" id="IPR011009">
    <property type="entry name" value="Kinase-like_dom_sf"/>
</dbReference>
<dbReference type="Gene3D" id="3.30.200.20">
    <property type="entry name" value="Phosphorylase Kinase, domain 1"/>
    <property type="match status" value="1"/>
</dbReference>
<dbReference type="PANTHER" id="PTHR21310">
    <property type="entry name" value="AMINOGLYCOSIDE PHOSPHOTRANSFERASE-RELATED-RELATED"/>
    <property type="match status" value="1"/>
</dbReference>
<organism evidence="2 3">
    <name type="scientific">Mycolicibacterium thermoresistibile</name>
    <name type="common">Mycobacterium thermoresistibile</name>
    <dbReference type="NCBI Taxonomy" id="1797"/>
    <lineage>
        <taxon>Bacteria</taxon>
        <taxon>Bacillati</taxon>
        <taxon>Actinomycetota</taxon>
        <taxon>Actinomycetes</taxon>
        <taxon>Mycobacteriales</taxon>
        <taxon>Mycobacteriaceae</taxon>
        <taxon>Mycolicibacterium</taxon>
    </lineage>
</organism>
<name>A0A100XGH8_MYCTH</name>
<dbReference type="STRING" id="1797.RMCT_3203"/>
<dbReference type="CDD" id="cd05154">
    <property type="entry name" value="ACAD10_11_N-like"/>
    <property type="match status" value="1"/>
</dbReference>
<dbReference type="Gene3D" id="3.90.1200.10">
    <property type="match status" value="1"/>
</dbReference>
<accession>A0A100XGH8</accession>
<dbReference type="InterPro" id="IPR041726">
    <property type="entry name" value="ACAD10_11_N"/>
</dbReference>
<evidence type="ECO:0000313" key="2">
    <source>
        <dbReference type="EMBL" id="GAT16234.1"/>
    </source>
</evidence>
<dbReference type="GO" id="GO:0016740">
    <property type="term" value="F:transferase activity"/>
    <property type="evidence" value="ECO:0007669"/>
    <property type="project" value="UniProtKB-KW"/>
</dbReference>
<dbReference type="Pfam" id="PF01636">
    <property type="entry name" value="APH"/>
    <property type="match status" value="1"/>
</dbReference>
<reference evidence="3" key="2">
    <citation type="submission" date="2016-02" db="EMBL/GenBank/DDBJ databases">
        <title>Draft genome sequence of five rapidly growing Mycobacterium species.</title>
        <authorList>
            <person name="Katahira K."/>
            <person name="Gotou Y."/>
            <person name="Iida K."/>
            <person name="Ogura Y."/>
            <person name="Hayashi T."/>
        </authorList>
    </citation>
    <scope>NUCLEOTIDE SEQUENCE [LARGE SCALE GENOMIC DNA]</scope>
    <source>
        <strain evidence="3">JCM6362</strain>
    </source>
</reference>
<reference evidence="2 3" key="1">
    <citation type="journal article" date="2016" name="Genome Announc.">
        <title>Draft Genome Sequences of Five Rapidly Growing Mycobacterium Species, M. thermoresistibile, M. fortuitum subsp. acetamidolyticum, M. canariasense, M. brisbanense, and M. novocastrense.</title>
        <authorList>
            <person name="Katahira K."/>
            <person name="Ogura Y."/>
            <person name="Gotoh Y."/>
            <person name="Hayashi T."/>
        </authorList>
    </citation>
    <scope>NUCLEOTIDE SEQUENCE [LARGE SCALE GENOMIC DNA]</scope>
    <source>
        <strain evidence="2 3">JCM6362</strain>
    </source>
</reference>
<dbReference type="SUPFAM" id="SSF56112">
    <property type="entry name" value="Protein kinase-like (PK-like)"/>
    <property type="match status" value="1"/>
</dbReference>
<protein>
    <submittedName>
        <fullName evidence="2">Putative phosphotransferase</fullName>
    </submittedName>
</protein>